<evidence type="ECO:0000313" key="8">
    <source>
        <dbReference type="EMBL" id="AQS41092.1"/>
    </source>
</evidence>
<organism evidence="8 9">
    <name type="scientific">Candidatus Tokpelaia hoelldobleri</name>
    <dbReference type="NCBI Taxonomy" id="1902579"/>
    <lineage>
        <taxon>Bacteria</taxon>
        <taxon>Pseudomonadati</taxon>
        <taxon>Pseudomonadota</taxon>
        <taxon>Alphaproteobacteria</taxon>
        <taxon>Hyphomicrobiales</taxon>
        <taxon>Candidatus Tokpelaia</taxon>
    </lineage>
</organism>
<dbReference type="Gene3D" id="2.40.50.140">
    <property type="entry name" value="Nucleic acid-binding proteins"/>
    <property type="match status" value="1"/>
</dbReference>
<keyword evidence="9" id="KW-1185">Reference proteome</keyword>
<keyword evidence="5" id="KW-0411">Iron-sulfur</keyword>
<feature type="active site" description="Nucleophile" evidence="6">
    <location>
        <position position="366"/>
    </location>
</feature>
<protein>
    <submittedName>
        <fullName evidence="8">tRNA (Uracil-5-)-methyltransferase</fullName>
    </submittedName>
</protein>
<evidence type="ECO:0000313" key="9">
    <source>
        <dbReference type="Proteomes" id="UP000188912"/>
    </source>
</evidence>
<evidence type="ECO:0000256" key="7">
    <source>
        <dbReference type="PROSITE-ProRule" id="PRU10015"/>
    </source>
</evidence>
<dbReference type="Pfam" id="PF05958">
    <property type="entry name" value="tRNA_U5-meth_tr"/>
    <property type="match status" value="1"/>
</dbReference>
<gene>
    <name evidence="8" type="ORF">BHV28_03770</name>
</gene>
<dbReference type="PROSITE" id="PS01230">
    <property type="entry name" value="TRMA_1"/>
    <property type="match status" value="1"/>
</dbReference>
<dbReference type="Gene3D" id="2.40.50.1070">
    <property type="match status" value="1"/>
</dbReference>
<keyword evidence="4 6" id="KW-0949">S-adenosyl-L-methionine</keyword>
<reference evidence="8 9" key="1">
    <citation type="journal article" date="2010" name="Science">
        <title>Genomic comparison of the ants Camponotus floridanus and Harpegnathos saltator.</title>
        <authorList>
            <person name="Bonasio R."/>
            <person name="Zhang G."/>
            <person name="Ye C."/>
            <person name="Mutti N.S."/>
            <person name="Fang X."/>
            <person name="Qin N."/>
            <person name="Donahue G."/>
            <person name="Yang P."/>
            <person name="Li Q."/>
            <person name="Li C."/>
            <person name="Zhang P."/>
            <person name="Huang Z."/>
            <person name="Berger S.L."/>
            <person name="Reinberg D."/>
            <person name="Wang J."/>
            <person name="Liebig J."/>
        </authorList>
    </citation>
    <scope>NUCLEOTIDE SEQUENCE [LARGE SCALE GENOMIC DNA]</scope>
    <source>
        <strain evidence="8 9">Hsal</strain>
    </source>
</reference>
<dbReference type="AlphaFoldDB" id="A0A1U9JTB0"/>
<dbReference type="PROSITE" id="PS51687">
    <property type="entry name" value="SAM_MT_RNA_M5U"/>
    <property type="match status" value="1"/>
</dbReference>
<dbReference type="InterPro" id="IPR030390">
    <property type="entry name" value="MeTrfase_TrmA_AS"/>
</dbReference>
<feature type="binding site" evidence="6">
    <location>
        <position position="272"/>
    </location>
    <ligand>
        <name>S-adenosyl-L-methionine</name>
        <dbReference type="ChEBI" id="CHEBI:59789"/>
    </ligand>
</feature>
<evidence type="ECO:0000256" key="1">
    <source>
        <dbReference type="ARBA" id="ARBA00022485"/>
    </source>
</evidence>
<comment type="similarity">
    <text evidence="6">Belongs to the class I-like SAM-binding methyltransferase superfamily. RNA M5U methyltransferase family.</text>
</comment>
<name>A0A1U9JTB0_9HYPH</name>
<keyword evidence="1" id="KW-0408">Iron</keyword>
<feature type="binding site" evidence="6">
    <location>
        <position position="245"/>
    </location>
    <ligand>
        <name>S-adenosyl-L-methionine</name>
        <dbReference type="ChEBI" id="CHEBI:59789"/>
    </ligand>
</feature>
<dbReference type="InterPro" id="IPR012340">
    <property type="entry name" value="NA-bd_OB-fold"/>
</dbReference>
<sequence>MHEEVTISAVGAGGEGVAKTASGAVCVPFALPGEVVNIARAGDGALVMALKQASPARVVPPCQYFESCGGCVLQHWRLEEYQHWKRELVVTALQARGLDVPVDALVPAHACSRRRIMLSARLTAKGQVVGFNRYHSHDVVEVTECPVTVAEITSRFDDLRLVAGALSGRNKMLHLTVTLAGNGLDIAITGAKALEEAERQRLVRLCLGKQFARIAVDGEIIVEREKPRLDFGGVTVEIPSGGFLQATAEAENILQKLVLEGLGKTRQALDLFAGVGTFTFPMAKRMNVHAVEFDKPALAAMERAARRATGLKKFSHEQRDLFRRPLSHKEIAGFDGLVFDPPRAGAEAQVAEIARAIVPRVVAVSCNPVTLARDLKILVDGGYAIKRIVPVDQFLWTPHVEAVAFLARRRPKPGWKL</sequence>
<feature type="binding site" evidence="6">
    <location>
        <position position="340"/>
    </location>
    <ligand>
        <name>S-adenosyl-L-methionine</name>
        <dbReference type="ChEBI" id="CHEBI:59789"/>
    </ligand>
</feature>
<dbReference type="Proteomes" id="UP000188912">
    <property type="component" value="Chromosome"/>
</dbReference>
<proteinExistence type="inferred from homology"/>
<keyword evidence="1" id="KW-0479">Metal-binding</keyword>
<feature type="binding site" evidence="6">
    <location>
        <position position="292"/>
    </location>
    <ligand>
        <name>S-adenosyl-L-methionine</name>
        <dbReference type="ChEBI" id="CHEBI:59789"/>
    </ligand>
</feature>
<dbReference type="SUPFAM" id="SSF53335">
    <property type="entry name" value="S-adenosyl-L-methionine-dependent methyltransferases"/>
    <property type="match status" value="1"/>
</dbReference>
<keyword evidence="1" id="KW-0004">4Fe-4S</keyword>
<dbReference type="SUPFAM" id="SSF50249">
    <property type="entry name" value="Nucleic acid-binding proteins"/>
    <property type="match status" value="1"/>
</dbReference>
<keyword evidence="2 6" id="KW-0489">Methyltransferase</keyword>
<dbReference type="InterPro" id="IPR010280">
    <property type="entry name" value="U5_MeTrfase_fam"/>
</dbReference>
<evidence type="ECO:0000256" key="6">
    <source>
        <dbReference type="PROSITE-ProRule" id="PRU01024"/>
    </source>
</evidence>
<dbReference type="Gene3D" id="3.40.50.150">
    <property type="entry name" value="Vaccinia Virus protein VP39"/>
    <property type="match status" value="1"/>
</dbReference>
<dbReference type="GO" id="GO:0051539">
    <property type="term" value="F:4 iron, 4 sulfur cluster binding"/>
    <property type="evidence" value="ECO:0007669"/>
    <property type="project" value="UniProtKB-KW"/>
</dbReference>
<feature type="active site" evidence="7">
    <location>
        <position position="366"/>
    </location>
</feature>
<reference evidence="8 9" key="2">
    <citation type="journal article" date="2016" name="Sci. Rep.">
        <title>The genome of Rhizobiales bacteria in predatory ants reveals urease gene functions but no genes for nitrogen fixation.</title>
        <authorList>
            <person name="Neuvonen M.M."/>
            <person name="Tamarit D."/>
            <person name="Naslund K."/>
            <person name="Liebig J."/>
            <person name="Feldhaar H."/>
            <person name="Moran N.A."/>
            <person name="Guy L."/>
            <person name="Andersson S.G."/>
        </authorList>
    </citation>
    <scope>NUCLEOTIDE SEQUENCE [LARGE SCALE GENOMIC DNA]</scope>
    <source>
        <strain evidence="8 9">Hsal</strain>
    </source>
</reference>
<dbReference type="PANTHER" id="PTHR11061:SF49">
    <property type="entry name" value="23S RRNA (URACIL(1939)-C(5))-METHYLTRANSFERASE RLMD"/>
    <property type="match status" value="1"/>
</dbReference>
<dbReference type="KEGG" id="thd:BHV28_03770"/>
<evidence type="ECO:0000256" key="4">
    <source>
        <dbReference type="ARBA" id="ARBA00022691"/>
    </source>
</evidence>
<evidence type="ECO:0000256" key="3">
    <source>
        <dbReference type="ARBA" id="ARBA00022679"/>
    </source>
</evidence>
<dbReference type="GO" id="GO:0070041">
    <property type="term" value="F:rRNA (uridine-C5-)-methyltransferase activity"/>
    <property type="evidence" value="ECO:0007669"/>
    <property type="project" value="TreeGrafter"/>
</dbReference>
<dbReference type="EMBL" id="CP017315">
    <property type="protein sequence ID" value="AQS41092.1"/>
    <property type="molecule type" value="Genomic_DNA"/>
</dbReference>
<dbReference type="PANTHER" id="PTHR11061">
    <property type="entry name" value="RNA M5U METHYLTRANSFERASE"/>
    <property type="match status" value="1"/>
</dbReference>
<dbReference type="GO" id="GO:0070475">
    <property type="term" value="P:rRNA base methylation"/>
    <property type="evidence" value="ECO:0007669"/>
    <property type="project" value="TreeGrafter"/>
</dbReference>
<evidence type="ECO:0000256" key="5">
    <source>
        <dbReference type="ARBA" id="ARBA00023014"/>
    </source>
</evidence>
<dbReference type="STRING" id="1902579.BHV28_03770"/>
<keyword evidence="3 6" id="KW-0808">Transferase</keyword>
<dbReference type="InterPro" id="IPR029063">
    <property type="entry name" value="SAM-dependent_MTases_sf"/>
</dbReference>
<evidence type="ECO:0000256" key="2">
    <source>
        <dbReference type="ARBA" id="ARBA00022603"/>
    </source>
</evidence>
<accession>A0A1U9JTB0</accession>